<dbReference type="InterPro" id="IPR010064">
    <property type="entry name" value="HK97-gp10_tail"/>
</dbReference>
<organism evidence="1">
    <name type="scientific">Siphoviridae sp. cttnq1</name>
    <dbReference type="NCBI Taxonomy" id="2826495"/>
    <lineage>
        <taxon>Viruses</taxon>
        <taxon>Duplodnaviria</taxon>
        <taxon>Heunggongvirae</taxon>
        <taxon>Uroviricota</taxon>
        <taxon>Caudoviricetes</taxon>
    </lineage>
</organism>
<dbReference type="EMBL" id="BK015772">
    <property type="protein sequence ID" value="DAE24309.1"/>
    <property type="molecule type" value="Genomic_DNA"/>
</dbReference>
<proteinExistence type="predicted"/>
<sequence>MLHIGLSQRKYTVIIKFWSWNVSGLIGADSLIAKCRKLYGAKSNEIVGQAVLHAAKTVVQAEAKLRAPANEGELRNSIRVRLKVNGNKISGEVFTNSDHGAYVELGTGPKGQENHSGISPDVNVSYRSSPWYVHEDQINVGPYHFAKRGEFYKMYGQPAQPYLYPALKDNHDRVSSNISKYVSRKIREQIK</sequence>
<dbReference type="Pfam" id="PF04883">
    <property type="entry name" value="HK97-gp10_like"/>
    <property type="match status" value="1"/>
</dbReference>
<protein>
    <submittedName>
        <fullName evidence="1">Putative tail component</fullName>
    </submittedName>
</protein>
<reference evidence="1" key="1">
    <citation type="journal article" date="2021" name="Proc. Natl. Acad. Sci. U.S.A.">
        <title>A Catalog of Tens of Thousands of Viruses from Human Metagenomes Reveals Hidden Associations with Chronic Diseases.</title>
        <authorList>
            <person name="Tisza M.J."/>
            <person name="Buck C.B."/>
        </authorList>
    </citation>
    <scope>NUCLEOTIDE SEQUENCE</scope>
    <source>
        <strain evidence="1">Cttnq1</strain>
    </source>
</reference>
<name>A0A8S5QZZ8_9CAUD</name>
<accession>A0A8S5QZZ8</accession>
<dbReference type="NCBIfam" id="TIGR01725">
    <property type="entry name" value="phge_HK97_gp10"/>
    <property type="match status" value="1"/>
</dbReference>
<evidence type="ECO:0000313" key="1">
    <source>
        <dbReference type="EMBL" id="DAE24309.1"/>
    </source>
</evidence>